<dbReference type="Proteomes" id="UP000623129">
    <property type="component" value="Unassembled WGS sequence"/>
</dbReference>
<evidence type="ECO:0000256" key="5">
    <source>
        <dbReference type="ARBA" id="ARBA00022723"/>
    </source>
</evidence>
<dbReference type="PANTHER" id="PTHR20934:SF0">
    <property type="entry name" value="TRANSCRIPTION ELONGATION FACTOR 1 HOMOLOG"/>
    <property type="match status" value="1"/>
</dbReference>
<keyword evidence="11" id="KW-0472">Membrane</keyword>
<dbReference type="FunFam" id="2.20.25.190:FF:000001">
    <property type="entry name" value="Transcription elongation factor 1 homolog"/>
    <property type="match status" value="1"/>
</dbReference>
<evidence type="ECO:0000256" key="8">
    <source>
        <dbReference type="ARBA" id="ARBA00023015"/>
    </source>
</evidence>
<feature type="transmembrane region" description="Helical" evidence="11">
    <location>
        <begin position="153"/>
        <end position="173"/>
    </location>
</feature>
<gene>
    <name evidence="12" type="ORF">FCM35_KLT19524</name>
</gene>
<evidence type="ECO:0000256" key="10">
    <source>
        <dbReference type="ARBA" id="ARBA00023242"/>
    </source>
</evidence>
<keyword evidence="13" id="KW-1185">Reference proteome</keyword>
<keyword evidence="12" id="KW-0251">Elongation factor</keyword>
<keyword evidence="6" id="KW-0863">Zinc-finger</keyword>
<accession>A0A833RJN9</accession>
<keyword evidence="11" id="KW-0812">Transmembrane</keyword>
<organism evidence="12 13">
    <name type="scientific">Carex littledalei</name>
    <dbReference type="NCBI Taxonomy" id="544730"/>
    <lineage>
        <taxon>Eukaryota</taxon>
        <taxon>Viridiplantae</taxon>
        <taxon>Streptophyta</taxon>
        <taxon>Embryophyta</taxon>
        <taxon>Tracheophyta</taxon>
        <taxon>Spermatophyta</taxon>
        <taxon>Magnoliopsida</taxon>
        <taxon>Liliopsida</taxon>
        <taxon>Poales</taxon>
        <taxon>Cyperaceae</taxon>
        <taxon>Cyperoideae</taxon>
        <taxon>Cariceae</taxon>
        <taxon>Carex</taxon>
        <taxon>Carex subgen. Euthyceras</taxon>
    </lineage>
</organism>
<keyword evidence="7" id="KW-0862">Zinc</keyword>
<comment type="subcellular location">
    <subcellularLocation>
        <location evidence="2">Nucleus</location>
    </subcellularLocation>
</comment>
<comment type="caution">
    <text evidence="12">The sequence shown here is derived from an EMBL/GenBank/DDBJ whole genome shotgun (WGS) entry which is preliminary data.</text>
</comment>
<evidence type="ECO:0000313" key="13">
    <source>
        <dbReference type="Proteomes" id="UP000623129"/>
    </source>
</evidence>
<name>A0A833RJN9_9POAL</name>
<keyword evidence="5" id="KW-0479">Metal-binding</keyword>
<evidence type="ECO:0000256" key="6">
    <source>
        <dbReference type="ARBA" id="ARBA00022771"/>
    </source>
</evidence>
<evidence type="ECO:0000256" key="11">
    <source>
        <dbReference type="SAM" id="Phobius"/>
    </source>
</evidence>
<feature type="transmembrane region" description="Helical" evidence="11">
    <location>
        <begin position="185"/>
        <end position="209"/>
    </location>
</feature>
<protein>
    <recommendedName>
        <fullName evidence="4">Transcription elongation factor 1 homolog</fullName>
    </recommendedName>
</protein>
<reference evidence="12" key="1">
    <citation type="submission" date="2020-01" db="EMBL/GenBank/DDBJ databases">
        <title>Genome sequence of Kobresia littledalei, the first chromosome-level genome in the family Cyperaceae.</title>
        <authorList>
            <person name="Qu G."/>
        </authorList>
    </citation>
    <scope>NUCLEOTIDE SEQUENCE</scope>
    <source>
        <strain evidence="12">C.B.Clarke</strain>
        <tissue evidence="12">Leaf</tissue>
    </source>
</reference>
<dbReference type="EMBL" id="SWLB01000007">
    <property type="protein sequence ID" value="KAF3336938.1"/>
    <property type="molecule type" value="Genomic_DNA"/>
</dbReference>
<dbReference type="PANTHER" id="PTHR20934">
    <property type="entry name" value="TRANSCRIPTION ELONGATION FACTOR 1 HOMOLOG"/>
    <property type="match status" value="1"/>
</dbReference>
<evidence type="ECO:0000313" key="12">
    <source>
        <dbReference type="EMBL" id="KAF3336938.1"/>
    </source>
</evidence>
<keyword evidence="11" id="KW-1133">Transmembrane helix</keyword>
<dbReference type="Pfam" id="PF05129">
    <property type="entry name" value="Zn_ribbon_Elf1"/>
    <property type="match status" value="1"/>
</dbReference>
<dbReference type="GO" id="GO:0000993">
    <property type="term" value="F:RNA polymerase II complex binding"/>
    <property type="evidence" value="ECO:0007669"/>
    <property type="project" value="TreeGrafter"/>
</dbReference>
<dbReference type="GO" id="GO:0008023">
    <property type="term" value="C:transcription elongation factor complex"/>
    <property type="evidence" value="ECO:0007669"/>
    <property type="project" value="TreeGrafter"/>
</dbReference>
<evidence type="ECO:0000256" key="2">
    <source>
        <dbReference type="ARBA" id="ARBA00004123"/>
    </source>
</evidence>
<dbReference type="GO" id="GO:0003746">
    <property type="term" value="F:translation elongation factor activity"/>
    <property type="evidence" value="ECO:0007669"/>
    <property type="project" value="UniProtKB-KW"/>
</dbReference>
<comment type="function">
    <text evidence="1">Transcription elongation factor implicated in the maintenance of proper chromatin structure in actively transcribed regions.</text>
</comment>
<evidence type="ECO:0000256" key="7">
    <source>
        <dbReference type="ARBA" id="ARBA00022833"/>
    </source>
</evidence>
<keyword evidence="8" id="KW-0805">Transcription regulation</keyword>
<evidence type="ECO:0000256" key="9">
    <source>
        <dbReference type="ARBA" id="ARBA00023163"/>
    </source>
</evidence>
<comment type="similarity">
    <text evidence="3">Belongs to the ELOF1 family.</text>
</comment>
<proteinExistence type="inferred from homology"/>
<evidence type="ECO:0000256" key="3">
    <source>
        <dbReference type="ARBA" id="ARBA00009730"/>
    </source>
</evidence>
<dbReference type="Gene3D" id="2.20.25.190">
    <property type="match status" value="1"/>
</dbReference>
<keyword evidence="10" id="KW-0539">Nucleus</keyword>
<dbReference type="SUPFAM" id="SSF57783">
    <property type="entry name" value="Zinc beta-ribbon"/>
    <property type="match status" value="1"/>
</dbReference>
<dbReference type="InterPro" id="IPR038567">
    <property type="entry name" value="T_Elf1_sf"/>
</dbReference>
<feature type="transmembrane region" description="Helical" evidence="11">
    <location>
        <begin position="113"/>
        <end position="133"/>
    </location>
</feature>
<dbReference type="GO" id="GO:0008270">
    <property type="term" value="F:zinc ion binding"/>
    <property type="evidence" value="ECO:0007669"/>
    <property type="project" value="UniProtKB-KW"/>
</dbReference>
<keyword evidence="9" id="KW-0804">Transcription</keyword>
<dbReference type="GO" id="GO:0006368">
    <property type="term" value="P:transcription elongation by RNA polymerase II"/>
    <property type="evidence" value="ECO:0007669"/>
    <property type="project" value="TreeGrafter"/>
</dbReference>
<dbReference type="InterPro" id="IPR007808">
    <property type="entry name" value="Elf1"/>
</dbReference>
<dbReference type="AlphaFoldDB" id="A0A833RJN9"/>
<keyword evidence="12" id="KW-0648">Protein biosynthesis</keyword>
<evidence type="ECO:0000256" key="4">
    <source>
        <dbReference type="ARBA" id="ARBA00014973"/>
    </source>
</evidence>
<evidence type="ECO:0000256" key="1">
    <source>
        <dbReference type="ARBA" id="ARBA00003357"/>
    </source>
</evidence>
<sequence>MGKRKSRAKPAAKKRMDKLDTTFCCPFCNHGGGVECKIDLKNNIGEANCRICQENFSTTVNALTEPIDIYSEWIDECEKIYSIYLIIDPRVLFIYGLCESNFSAVSLSKFPQLLASLWIALSLSSSLIFPNFYVSSILMRCGTQKSRCPLMNLYFNLGSFCITPGCILTDSPLPSAFLCFVRGRPIGLSIVVILGCVGFSLPAIAWITVKMMEWELVHRGPSTGTAQTWYITEKTMACVLVWGLVNIKLGTGMAQTRYWYATCYTGIGTMICAGGRQT</sequence>
<dbReference type="OrthoDB" id="445983at2759"/>